<feature type="region of interest" description="Disordered" evidence="10">
    <location>
        <begin position="263"/>
        <end position="293"/>
    </location>
</feature>
<dbReference type="Pfam" id="PF06831">
    <property type="entry name" value="H2TH"/>
    <property type="match status" value="1"/>
</dbReference>
<dbReference type="SUPFAM" id="SSF46946">
    <property type="entry name" value="S13-like H2TH domain"/>
    <property type="match status" value="1"/>
</dbReference>
<dbReference type="SMART" id="SM00898">
    <property type="entry name" value="Fapy_DNA_glyco"/>
    <property type="match status" value="1"/>
</dbReference>
<evidence type="ECO:0000256" key="5">
    <source>
        <dbReference type="ARBA" id="ARBA00023125"/>
    </source>
</evidence>
<comment type="catalytic activity">
    <reaction evidence="1">
        <text>Hydrolysis of DNA containing ring-opened 7-methylguanine residues, releasing 2,6-diamino-4-hydroxy-5-(N-methyl)formamidopyrimidine.</text>
        <dbReference type="EC" id="3.2.2.23"/>
    </reaction>
</comment>
<proteinExistence type="inferred from homology"/>
<protein>
    <recommendedName>
        <fullName evidence="11">Formamidopyrimidine-DNA glycosylase catalytic domain-containing protein</fullName>
    </recommendedName>
</protein>
<dbReference type="GO" id="GO:0006284">
    <property type="term" value="P:base-excision repair"/>
    <property type="evidence" value="ECO:0007669"/>
    <property type="project" value="InterPro"/>
</dbReference>
<evidence type="ECO:0000256" key="8">
    <source>
        <dbReference type="ARBA" id="ARBA00023268"/>
    </source>
</evidence>
<evidence type="ECO:0000256" key="9">
    <source>
        <dbReference type="ARBA" id="ARBA00023295"/>
    </source>
</evidence>
<dbReference type="InterPro" id="IPR035937">
    <property type="entry name" value="FPG_N"/>
</dbReference>
<evidence type="ECO:0000313" key="13">
    <source>
        <dbReference type="Proteomes" id="UP000325113"/>
    </source>
</evidence>
<dbReference type="SMART" id="SM01232">
    <property type="entry name" value="H2TH"/>
    <property type="match status" value="1"/>
</dbReference>
<keyword evidence="4" id="KW-0378">Hydrolase</keyword>
<dbReference type="SUPFAM" id="SSF81624">
    <property type="entry name" value="N-terminal domain of MutM-like DNA repair proteins"/>
    <property type="match status" value="1"/>
</dbReference>
<evidence type="ECO:0000313" key="12">
    <source>
        <dbReference type="EMBL" id="KAA0161509.1"/>
    </source>
</evidence>
<dbReference type="GO" id="GO:0003684">
    <property type="term" value="F:damaged DNA binding"/>
    <property type="evidence" value="ECO:0007669"/>
    <property type="project" value="InterPro"/>
</dbReference>
<dbReference type="InterPro" id="IPR010979">
    <property type="entry name" value="Ribosomal_uS13-like_H2TH"/>
</dbReference>
<organism evidence="12 13">
    <name type="scientific">Cafeteria roenbergensis</name>
    <name type="common">Marine flagellate</name>
    <dbReference type="NCBI Taxonomy" id="33653"/>
    <lineage>
        <taxon>Eukaryota</taxon>
        <taxon>Sar</taxon>
        <taxon>Stramenopiles</taxon>
        <taxon>Bigyra</taxon>
        <taxon>Opalozoa</taxon>
        <taxon>Bicosoecida</taxon>
        <taxon>Cafeteriaceae</taxon>
        <taxon>Cafeteria</taxon>
    </lineage>
</organism>
<keyword evidence="9" id="KW-0326">Glycosidase</keyword>
<sequence length="293" mass="32473">MPELAELETARRLVEEHCAGKRITEVTTTVQRASDELNGRPDPIVYVCDPVEFEKALVGRVLERACRKGKQMWWQLGGPGKHPGLHFGMTGGIAVRGVSGPRYKRYGVDATEWPPRFTRLEVGFGDGTRLAFVNSRRIGRIRLLDDPEHEPPVSLLGFDPFTSPPNAATFRGLLQARRGPIKAVLLDQSFSAGVGNWIADEVCYQARVHPARPVATMSDDVIERVRAALTDIVKTACEARADHSLFPKDWLFHPVGPSALVARGSRDTGPSVWRTRAQFQVRPAPSKPRDLAR</sequence>
<evidence type="ECO:0000256" key="1">
    <source>
        <dbReference type="ARBA" id="ARBA00001668"/>
    </source>
</evidence>
<dbReference type="Gene3D" id="1.10.8.50">
    <property type="match status" value="1"/>
</dbReference>
<evidence type="ECO:0000256" key="4">
    <source>
        <dbReference type="ARBA" id="ARBA00022801"/>
    </source>
</evidence>
<name>A0A5A8D9G7_CAFRO</name>
<gene>
    <name evidence="12" type="ORF">FNF31_03792</name>
</gene>
<dbReference type="InterPro" id="IPR015886">
    <property type="entry name" value="H2TH_FPG"/>
</dbReference>
<keyword evidence="3" id="KW-0227">DNA damage</keyword>
<feature type="domain" description="Formamidopyrimidine-DNA glycosylase catalytic" evidence="11">
    <location>
        <begin position="2"/>
        <end position="139"/>
    </location>
</feature>
<dbReference type="AlphaFoldDB" id="A0A5A8D9G7"/>
<keyword evidence="6" id="KW-0234">DNA repair</keyword>
<dbReference type="Gene3D" id="3.20.190.10">
    <property type="entry name" value="MutM-like, N-terminal"/>
    <property type="match status" value="1"/>
</dbReference>
<evidence type="ECO:0000256" key="3">
    <source>
        <dbReference type="ARBA" id="ARBA00022763"/>
    </source>
</evidence>
<keyword evidence="8" id="KW-0511">Multifunctional enzyme</keyword>
<evidence type="ECO:0000259" key="11">
    <source>
        <dbReference type="PROSITE" id="PS51068"/>
    </source>
</evidence>
<dbReference type="GO" id="GO:0008534">
    <property type="term" value="F:oxidized purine nucleobase lesion DNA N-glycosylase activity"/>
    <property type="evidence" value="ECO:0007669"/>
    <property type="project" value="UniProtKB-EC"/>
</dbReference>
<evidence type="ECO:0000256" key="7">
    <source>
        <dbReference type="ARBA" id="ARBA00023239"/>
    </source>
</evidence>
<dbReference type="CDD" id="cd08972">
    <property type="entry name" value="PF_Nei_N"/>
    <property type="match status" value="1"/>
</dbReference>
<dbReference type="PANTHER" id="PTHR22993:SF9">
    <property type="entry name" value="FORMAMIDOPYRIMIDINE-DNA GLYCOSYLASE"/>
    <property type="match status" value="1"/>
</dbReference>
<dbReference type="GO" id="GO:0016829">
    <property type="term" value="F:lyase activity"/>
    <property type="evidence" value="ECO:0007669"/>
    <property type="project" value="UniProtKB-KW"/>
</dbReference>
<keyword evidence="5" id="KW-0238">DNA-binding</keyword>
<dbReference type="GO" id="GO:0003906">
    <property type="term" value="F:DNA-(apurinic or apyrimidinic site) endonuclease activity"/>
    <property type="evidence" value="ECO:0007669"/>
    <property type="project" value="InterPro"/>
</dbReference>
<dbReference type="Pfam" id="PF01149">
    <property type="entry name" value="Fapy_DNA_glyco"/>
    <property type="match status" value="1"/>
</dbReference>
<evidence type="ECO:0000256" key="2">
    <source>
        <dbReference type="ARBA" id="ARBA00009409"/>
    </source>
</evidence>
<reference evidence="12 13" key="1">
    <citation type="submission" date="2019-07" db="EMBL/GenBank/DDBJ databases">
        <title>Genomes of Cafeteria roenbergensis.</title>
        <authorList>
            <person name="Fischer M.G."/>
            <person name="Hackl T."/>
            <person name="Roman M."/>
        </authorList>
    </citation>
    <scope>NUCLEOTIDE SEQUENCE [LARGE SCALE GENOMIC DNA]</scope>
    <source>
        <strain evidence="12 13">Cflag</strain>
    </source>
</reference>
<accession>A0A5A8D9G7</accession>
<evidence type="ECO:0000256" key="6">
    <source>
        <dbReference type="ARBA" id="ARBA00023204"/>
    </source>
</evidence>
<dbReference type="EMBL" id="VLTM01000035">
    <property type="protein sequence ID" value="KAA0161509.1"/>
    <property type="molecule type" value="Genomic_DNA"/>
</dbReference>
<comment type="caution">
    <text evidence="12">The sequence shown here is derived from an EMBL/GenBank/DDBJ whole genome shotgun (WGS) entry which is preliminary data.</text>
</comment>
<dbReference type="InterPro" id="IPR012319">
    <property type="entry name" value="FPG_cat"/>
</dbReference>
<comment type="similarity">
    <text evidence="2">Belongs to the FPG family.</text>
</comment>
<keyword evidence="7" id="KW-0456">Lyase</keyword>
<evidence type="ECO:0000256" key="10">
    <source>
        <dbReference type="SAM" id="MobiDB-lite"/>
    </source>
</evidence>
<dbReference type="PANTHER" id="PTHR22993">
    <property type="entry name" value="FORMAMIDOPYRIMIDINE-DNA GLYCOSYLASE"/>
    <property type="match status" value="1"/>
</dbReference>
<dbReference type="Proteomes" id="UP000325113">
    <property type="component" value="Unassembled WGS sequence"/>
</dbReference>
<dbReference type="GO" id="GO:0005634">
    <property type="term" value="C:nucleus"/>
    <property type="evidence" value="ECO:0007669"/>
    <property type="project" value="TreeGrafter"/>
</dbReference>
<dbReference type="GO" id="GO:0008270">
    <property type="term" value="F:zinc ion binding"/>
    <property type="evidence" value="ECO:0007669"/>
    <property type="project" value="InterPro"/>
</dbReference>
<dbReference type="PROSITE" id="PS51068">
    <property type="entry name" value="FPG_CAT"/>
    <property type="match status" value="1"/>
</dbReference>